<dbReference type="Proteomes" id="UP000747110">
    <property type="component" value="Unassembled WGS sequence"/>
</dbReference>
<feature type="signal peptide" evidence="1">
    <location>
        <begin position="1"/>
        <end position="16"/>
    </location>
</feature>
<feature type="chain" id="PRO_5035284467" description="Secreted protein" evidence="1">
    <location>
        <begin position="17"/>
        <end position="126"/>
    </location>
</feature>
<organism evidence="2 3">
    <name type="scientific">Volvox reticuliferus</name>
    <dbReference type="NCBI Taxonomy" id="1737510"/>
    <lineage>
        <taxon>Eukaryota</taxon>
        <taxon>Viridiplantae</taxon>
        <taxon>Chlorophyta</taxon>
        <taxon>core chlorophytes</taxon>
        <taxon>Chlorophyceae</taxon>
        <taxon>CS clade</taxon>
        <taxon>Chlamydomonadales</taxon>
        <taxon>Volvocaceae</taxon>
        <taxon>Volvox</taxon>
    </lineage>
</organism>
<evidence type="ECO:0000256" key="1">
    <source>
        <dbReference type="SAM" id="SignalP"/>
    </source>
</evidence>
<gene>
    <name evidence="2" type="ORF">Vretifemale_15180</name>
</gene>
<keyword evidence="1" id="KW-0732">Signal</keyword>
<accession>A0A8J4FWF4</accession>
<reference evidence="2" key="1">
    <citation type="journal article" date="2021" name="Proc. Natl. Acad. Sci. U.S.A.">
        <title>Three genomes in the algal genus Volvox reveal the fate of a haploid sex-determining region after a transition to homothallism.</title>
        <authorList>
            <person name="Yamamoto K."/>
            <person name="Hamaji T."/>
            <person name="Kawai-Toyooka H."/>
            <person name="Matsuzaki R."/>
            <person name="Takahashi F."/>
            <person name="Nishimura Y."/>
            <person name="Kawachi M."/>
            <person name="Noguchi H."/>
            <person name="Minakuchi Y."/>
            <person name="Umen J.G."/>
            <person name="Toyoda A."/>
            <person name="Nozaki H."/>
        </authorList>
    </citation>
    <scope>NUCLEOTIDE SEQUENCE</scope>
    <source>
        <strain evidence="2">NIES-3786</strain>
    </source>
</reference>
<keyword evidence="3" id="KW-1185">Reference proteome</keyword>
<sequence length="126" mass="13779">HCCTLPLPLAASCCRALPLPCTAAAMHYCRRCHMLPLLRAAAAARCHCHTLPPLLHSAVAMHCCCHAVQLPCAAVDALCSYHCRVLLPRSAAPTYFFNKLHFPMDGASKLSKCTHMDSASHECQRR</sequence>
<evidence type="ECO:0008006" key="4">
    <source>
        <dbReference type="Google" id="ProtNLM"/>
    </source>
</evidence>
<protein>
    <recommendedName>
        <fullName evidence="4">Secreted protein</fullName>
    </recommendedName>
</protein>
<dbReference type="AlphaFoldDB" id="A0A8J4FWF4"/>
<feature type="non-terminal residue" evidence="2">
    <location>
        <position position="1"/>
    </location>
</feature>
<proteinExistence type="predicted"/>
<name>A0A8J4FWF4_9CHLO</name>
<comment type="caution">
    <text evidence="2">The sequence shown here is derived from an EMBL/GenBank/DDBJ whole genome shotgun (WGS) entry which is preliminary data.</text>
</comment>
<evidence type="ECO:0000313" key="3">
    <source>
        <dbReference type="Proteomes" id="UP000747110"/>
    </source>
</evidence>
<dbReference type="EMBL" id="BNCP01000038">
    <property type="protein sequence ID" value="GIL87017.1"/>
    <property type="molecule type" value="Genomic_DNA"/>
</dbReference>
<evidence type="ECO:0000313" key="2">
    <source>
        <dbReference type="EMBL" id="GIL87017.1"/>
    </source>
</evidence>